<feature type="transmembrane region" description="Helical" evidence="2">
    <location>
        <begin position="12"/>
        <end position="30"/>
    </location>
</feature>
<dbReference type="STRING" id="1121419.SAMN05443529_101232"/>
<proteinExistence type="predicted"/>
<evidence type="ECO:0000313" key="4">
    <source>
        <dbReference type="Proteomes" id="UP000198656"/>
    </source>
</evidence>
<name>A0A1G7RY75_9FIRM</name>
<evidence type="ECO:0000256" key="1">
    <source>
        <dbReference type="SAM" id="MobiDB-lite"/>
    </source>
</evidence>
<protein>
    <submittedName>
        <fullName evidence="3">Uncharacterized protein</fullName>
    </submittedName>
</protein>
<accession>A0A1G7RY75</accession>
<keyword evidence="2" id="KW-0472">Membrane</keyword>
<feature type="transmembrane region" description="Helical" evidence="2">
    <location>
        <begin position="42"/>
        <end position="60"/>
    </location>
</feature>
<evidence type="ECO:0000256" key="2">
    <source>
        <dbReference type="SAM" id="Phobius"/>
    </source>
</evidence>
<evidence type="ECO:0000313" key="3">
    <source>
        <dbReference type="EMBL" id="SDG15701.1"/>
    </source>
</evidence>
<dbReference type="Proteomes" id="UP000198656">
    <property type="component" value="Unassembled WGS sequence"/>
</dbReference>
<gene>
    <name evidence="3" type="ORF">SAMN05443529_101232</name>
</gene>
<dbReference type="AlphaFoldDB" id="A0A1G7RY75"/>
<reference evidence="4" key="1">
    <citation type="submission" date="2016-10" db="EMBL/GenBank/DDBJ databases">
        <authorList>
            <person name="Varghese N."/>
            <person name="Submissions S."/>
        </authorList>
    </citation>
    <scope>NUCLEOTIDE SEQUENCE [LARGE SCALE GENOMIC DNA]</scope>
    <source>
        <strain evidence="4">DSM 8344</strain>
    </source>
</reference>
<sequence>MNLQNRELYQVWSMRLSIGIMIIVLVLSWLNEIKLFDLMIRAAISFGVMYLLMTGTLTLFERTAPQKPEEGEIDPDNGRGANIDFSVGDDELQAPSGQQAGFPGQVDRNLSSGLPDSERQAEIVKRMGWD</sequence>
<dbReference type="OrthoDB" id="1797947at2"/>
<organism evidence="3 4">
    <name type="scientific">Desulfosporosinus hippei DSM 8344</name>
    <dbReference type="NCBI Taxonomy" id="1121419"/>
    <lineage>
        <taxon>Bacteria</taxon>
        <taxon>Bacillati</taxon>
        <taxon>Bacillota</taxon>
        <taxon>Clostridia</taxon>
        <taxon>Eubacteriales</taxon>
        <taxon>Desulfitobacteriaceae</taxon>
        <taxon>Desulfosporosinus</taxon>
    </lineage>
</organism>
<feature type="compositionally biased region" description="Basic and acidic residues" evidence="1">
    <location>
        <begin position="116"/>
        <end position="130"/>
    </location>
</feature>
<feature type="region of interest" description="Disordered" evidence="1">
    <location>
        <begin position="63"/>
        <end position="130"/>
    </location>
</feature>
<keyword evidence="4" id="KW-1185">Reference proteome</keyword>
<keyword evidence="2" id="KW-1133">Transmembrane helix</keyword>
<dbReference type="EMBL" id="FNCP01000001">
    <property type="protein sequence ID" value="SDG15701.1"/>
    <property type="molecule type" value="Genomic_DNA"/>
</dbReference>
<dbReference type="RefSeq" id="WP_092328820.1">
    <property type="nucleotide sequence ID" value="NZ_FNCP01000001.1"/>
</dbReference>
<keyword evidence="2" id="KW-0812">Transmembrane</keyword>